<dbReference type="SMART" id="SM00671">
    <property type="entry name" value="SEL1"/>
    <property type="match status" value="4"/>
</dbReference>
<gene>
    <name evidence="2" type="ORF">LVJ82_04205</name>
</gene>
<dbReference type="SUPFAM" id="SSF81901">
    <property type="entry name" value="HCP-like"/>
    <property type="match status" value="1"/>
</dbReference>
<dbReference type="InterPro" id="IPR011990">
    <property type="entry name" value="TPR-like_helical_dom_sf"/>
</dbReference>
<dbReference type="InterPro" id="IPR006597">
    <property type="entry name" value="Sel1-like"/>
</dbReference>
<dbReference type="InterPro" id="IPR050767">
    <property type="entry name" value="Sel1_AlgK"/>
</dbReference>
<dbReference type="EMBL" id="CP091511">
    <property type="protein sequence ID" value="UOO90198.1"/>
    <property type="molecule type" value="Genomic_DNA"/>
</dbReference>
<feature type="signal peptide" evidence="1">
    <location>
        <begin position="1"/>
        <end position="23"/>
    </location>
</feature>
<name>A0ABY4E726_9NEIS</name>
<dbReference type="PANTHER" id="PTHR11102:SF147">
    <property type="entry name" value="SEL1L ADAPTOR SUBUNIT OF ERAD E3 UBIQUITIN LIGASE"/>
    <property type="match status" value="1"/>
</dbReference>
<feature type="chain" id="PRO_5045306556" evidence="1">
    <location>
        <begin position="24"/>
        <end position="178"/>
    </location>
</feature>
<reference evidence="2 3" key="1">
    <citation type="journal article" date="2022" name="Res Sq">
        <title>Evolution of multicellular longitudinally dividing oral cavity symbionts (Neisseriaceae).</title>
        <authorList>
            <person name="Nyongesa S."/>
            <person name="Weber P."/>
            <person name="Bernet E."/>
            <person name="Pullido F."/>
            <person name="Nieckarz M."/>
            <person name="Delaby M."/>
            <person name="Nieves C."/>
            <person name="Viehboeck T."/>
            <person name="Krause N."/>
            <person name="Rivera-Millot A."/>
            <person name="Nakamura A."/>
            <person name="Vischer N."/>
            <person name="VanNieuwenhze M."/>
            <person name="Brun Y."/>
            <person name="Cava F."/>
            <person name="Bulgheresi S."/>
            <person name="Veyrier F."/>
        </authorList>
    </citation>
    <scope>NUCLEOTIDE SEQUENCE [LARGE SCALE GENOMIC DNA]</scope>
    <source>
        <strain evidence="2 3">SN4</strain>
    </source>
</reference>
<dbReference type="PANTHER" id="PTHR11102">
    <property type="entry name" value="SEL-1-LIKE PROTEIN"/>
    <property type="match status" value="1"/>
</dbReference>
<organism evidence="2 3">
    <name type="scientific">Vitreoscilla massiliensis</name>
    <dbReference type="NCBI Taxonomy" id="1689272"/>
    <lineage>
        <taxon>Bacteria</taxon>
        <taxon>Pseudomonadati</taxon>
        <taxon>Pseudomonadota</taxon>
        <taxon>Betaproteobacteria</taxon>
        <taxon>Neisseriales</taxon>
        <taxon>Neisseriaceae</taxon>
        <taxon>Vitreoscilla</taxon>
    </lineage>
</organism>
<accession>A0ABY4E726</accession>
<keyword evidence="1" id="KW-0732">Signal</keyword>
<dbReference type="RefSeq" id="WP_159061413.1">
    <property type="nucleotide sequence ID" value="NZ_CABKVG010000008.1"/>
</dbReference>
<sequence length="178" mass="19467">MRYQLRWWLCVGMGWMWLTSAHAMNNAGQESYALGLAAVQDGNYQTAIQYLQLAVQKGEPHAYAALGNIYSSGPRQAVDFGKAKTAYEQAALRDDVEGWYGLGKLYAEGLGVAKSDQQAVYYYAKAAGKYHVQAAYALGVMYAHGGANVAVDAPRSRQYFEQSCLGGWSAACRVLKSK</sequence>
<evidence type="ECO:0000313" key="3">
    <source>
        <dbReference type="Proteomes" id="UP000832011"/>
    </source>
</evidence>
<keyword evidence="3" id="KW-1185">Reference proteome</keyword>
<dbReference type="Proteomes" id="UP000832011">
    <property type="component" value="Chromosome"/>
</dbReference>
<proteinExistence type="predicted"/>
<dbReference type="Gene3D" id="1.25.40.10">
    <property type="entry name" value="Tetratricopeptide repeat domain"/>
    <property type="match status" value="1"/>
</dbReference>
<evidence type="ECO:0000256" key="1">
    <source>
        <dbReference type="SAM" id="SignalP"/>
    </source>
</evidence>
<protein>
    <submittedName>
        <fullName evidence="2">Sel1 repeat family protein</fullName>
    </submittedName>
</protein>
<dbReference type="Pfam" id="PF08238">
    <property type="entry name" value="Sel1"/>
    <property type="match status" value="4"/>
</dbReference>
<evidence type="ECO:0000313" key="2">
    <source>
        <dbReference type="EMBL" id="UOO90198.1"/>
    </source>
</evidence>